<evidence type="ECO:0000256" key="2">
    <source>
        <dbReference type="ARBA" id="ARBA00022617"/>
    </source>
</evidence>
<dbReference type="GO" id="GO:0020037">
    <property type="term" value="F:heme binding"/>
    <property type="evidence" value="ECO:0007669"/>
    <property type="project" value="InterPro"/>
</dbReference>
<evidence type="ECO:0000256" key="6">
    <source>
        <dbReference type="RuleBase" id="RU000356"/>
    </source>
</evidence>
<dbReference type="InterPro" id="IPR000971">
    <property type="entry name" value="Globin"/>
</dbReference>
<dbReference type="InterPro" id="IPR012292">
    <property type="entry name" value="Globin/Proto"/>
</dbReference>
<dbReference type="EMBL" id="UYJE01004509">
    <property type="protein sequence ID" value="VDI28570.1"/>
    <property type="molecule type" value="Genomic_DNA"/>
</dbReference>
<keyword evidence="2 6" id="KW-0349">Heme</keyword>
<gene>
    <name evidence="8" type="ORF">MGAL_10B014128</name>
</gene>
<comment type="caution">
    <text evidence="8">The sequence shown here is derived from an EMBL/GenBank/DDBJ whole genome shotgun (WGS) entry which is preliminary data.</text>
</comment>
<dbReference type="Proteomes" id="UP000596742">
    <property type="component" value="Unassembled WGS sequence"/>
</dbReference>
<accession>A0A8B6E421</accession>
<reference evidence="8" key="1">
    <citation type="submission" date="2018-11" db="EMBL/GenBank/DDBJ databases">
        <authorList>
            <person name="Alioto T."/>
            <person name="Alioto T."/>
        </authorList>
    </citation>
    <scope>NUCLEOTIDE SEQUENCE</scope>
</reference>
<dbReference type="GO" id="GO:0019825">
    <property type="term" value="F:oxygen binding"/>
    <property type="evidence" value="ECO:0007669"/>
    <property type="project" value="InterPro"/>
</dbReference>
<evidence type="ECO:0000313" key="8">
    <source>
        <dbReference type="EMBL" id="VDI28570.1"/>
    </source>
</evidence>
<dbReference type="GO" id="GO:0046872">
    <property type="term" value="F:metal ion binding"/>
    <property type="evidence" value="ECO:0007669"/>
    <property type="project" value="UniProtKB-KW"/>
</dbReference>
<evidence type="ECO:0000256" key="1">
    <source>
        <dbReference type="ARBA" id="ARBA00022448"/>
    </source>
</evidence>
<dbReference type="InterPro" id="IPR009050">
    <property type="entry name" value="Globin-like_sf"/>
</dbReference>
<dbReference type="PROSITE" id="PS01033">
    <property type="entry name" value="GLOBIN"/>
    <property type="match status" value="1"/>
</dbReference>
<dbReference type="AlphaFoldDB" id="A0A8B6E421"/>
<name>A0A8B6E421_MYTGA</name>
<dbReference type="InterPro" id="IPR050532">
    <property type="entry name" value="Globin-like_OT"/>
</dbReference>
<feature type="domain" description="Globin" evidence="7">
    <location>
        <begin position="22"/>
        <end position="171"/>
    </location>
</feature>
<dbReference type="PANTHER" id="PTHR46458:SF1">
    <property type="entry name" value="GEO09476P1"/>
    <property type="match status" value="1"/>
</dbReference>
<evidence type="ECO:0000259" key="7">
    <source>
        <dbReference type="PROSITE" id="PS01033"/>
    </source>
</evidence>
<keyword evidence="3 6" id="KW-0561">Oxygen transport</keyword>
<sequence>MGTACSIYSKVDITDNKQIKFFLSPDETKLVKSSWKMFNKKKEKDTGLWIFNRFFQMHPEFKKLFTEQMTVEDNDLLVDEEKLRHHGNIVMEGLGAAVESLDDSVFLSNVLVTMGESHARHNVKPEMVILLWPAIRDAFNGCLGTDFTTQMSTAWEHVFEYMATKFKEGLRKESKHAR</sequence>
<dbReference type="PANTHER" id="PTHR46458">
    <property type="entry name" value="BLR2807 PROTEIN"/>
    <property type="match status" value="1"/>
</dbReference>
<dbReference type="SUPFAM" id="SSF46458">
    <property type="entry name" value="Globin-like"/>
    <property type="match status" value="1"/>
</dbReference>
<keyword evidence="1 6" id="KW-0813">Transport</keyword>
<dbReference type="InterPro" id="IPR044399">
    <property type="entry name" value="Mb-like_M"/>
</dbReference>
<organism evidence="8 9">
    <name type="scientific">Mytilus galloprovincialis</name>
    <name type="common">Mediterranean mussel</name>
    <dbReference type="NCBI Taxonomy" id="29158"/>
    <lineage>
        <taxon>Eukaryota</taxon>
        <taxon>Metazoa</taxon>
        <taxon>Spiralia</taxon>
        <taxon>Lophotrochozoa</taxon>
        <taxon>Mollusca</taxon>
        <taxon>Bivalvia</taxon>
        <taxon>Autobranchia</taxon>
        <taxon>Pteriomorphia</taxon>
        <taxon>Mytilida</taxon>
        <taxon>Mytiloidea</taxon>
        <taxon>Mytilidae</taxon>
        <taxon>Mytilinae</taxon>
        <taxon>Mytilus</taxon>
    </lineage>
</organism>
<dbReference type="OrthoDB" id="436496at2759"/>
<dbReference type="CDD" id="cd01040">
    <property type="entry name" value="Mb-like"/>
    <property type="match status" value="1"/>
</dbReference>
<keyword evidence="4" id="KW-0479">Metal-binding</keyword>
<evidence type="ECO:0000256" key="4">
    <source>
        <dbReference type="ARBA" id="ARBA00022723"/>
    </source>
</evidence>
<dbReference type="Gene3D" id="1.10.490.10">
    <property type="entry name" value="Globins"/>
    <property type="match status" value="1"/>
</dbReference>
<proteinExistence type="inferred from homology"/>
<dbReference type="GO" id="GO:0005344">
    <property type="term" value="F:oxygen carrier activity"/>
    <property type="evidence" value="ECO:0007669"/>
    <property type="project" value="UniProtKB-KW"/>
</dbReference>
<comment type="similarity">
    <text evidence="6">Belongs to the globin family.</text>
</comment>
<keyword evidence="9" id="KW-1185">Reference proteome</keyword>
<evidence type="ECO:0000256" key="5">
    <source>
        <dbReference type="ARBA" id="ARBA00023004"/>
    </source>
</evidence>
<protein>
    <recommendedName>
        <fullName evidence="7">Globin domain-containing protein</fullName>
    </recommendedName>
</protein>
<dbReference type="Pfam" id="PF00042">
    <property type="entry name" value="Globin"/>
    <property type="match status" value="1"/>
</dbReference>
<evidence type="ECO:0000256" key="3">
    <source>
        <dbReference type="ARBA" id="ARBA00022621"/>
    </source>
</evidence>
<evidence type="ECO:0000313" key="9">
    <source>
        <dbReference type="Proteomes" id="UP000596742"/>
    </source>
</evidence>
<keyword evidence="5" id="KW-0408">Iron</keyword>